<evidence type="ECO:0000256" key="1">
    <source>
        <dbReference type="SAM" id="MobiDB-lite"/>
    </source>
</evidence>
<dbReference type="AlphaFoldDB" id="A0AAD8SF44"/>
<feature type="region of interest" description="Disordered" evidence="1">
    <location>
        <begin position="524"/>
        <end position="574"/>
    </location>
</feature>
<gene>
    <name evidence="2" type="ORF">QYE76_068594</name>
</gene>
<dbReference type="PANTHER" id="PTHR33157:SF12">
    <property type="entry name" value="TRANSPOSASE TNP1_EN_SPM-LIKE DOMAIN-CONTAINING PROTEIN"/>
    <property type="match status" value="1"/>
</dbReference>
<sequence length="845" mass="95377">MRTAKSARTAKALCRTAKNGARQSVGIRYLVGAPEPQTHRPRPSLHPRRAASPASTPPLPPATAAPPRPLPPATHTATPPPPLPPATDTTAPPQPLPPATHAAIPPSPLLLPRPPPPPPLLLLPSPTAAAAPLPHRHRGRARELGPAAAPAACSDSGGIREVLHPAASTRRPADPKRRPTAHSANLPISAARRCFEVDTGGGVVGVLEERCRRVIGLLRRLSVTLRGYFEVDRNGDGQKRRTTVAKNILRYLPVLPRIQRLFMTEDTAQQMRWAVEGSRYTDKMIHPSDGPKYPGKNMNVYLEPLVDDLVRGWEGRGIRTYDASKKEYFDMYVWYHTSLHDLPARALFCGWCTHGKWPCPQCRQAVTFFWLNKGGKYSCFDEARQFLERRHAYRSDVKSFKKGRVVRGPKPIPKTGTEIKAELDALQPSPDGNGFLGYGETHQWTHKPCLWKLPYFEFLELPHNIDARTDKEKSELRKIARGFDHSVEAFNSYDVNGYRFQTHQYTTSRPNAKTINSGVVCQADDDDEEEEVGGEDQEEEVGGEDQEEEGEGGRRRGTEDLSEDEGLGNLVFDPDPSLEWCEPEDYHSFQFEDERPPRGYSNILGGLLRWYFPGIVNFPTGGCDVAWRWAHYSLAEDPLGRGTAADMVVAKFWKYFKRAEGKENACDDVLHQLARKRVTGMHYEARIQCVRDWHADRFVHMSKEDARDTLMQPWQYLQNPPQYVGNDDRCFRAMVMWWTCPQYLKKHEEGKAKRAEMRGGSHIQGSIPISLHLQKEEVRTGAKPNVFAVLKKMKQRKTPDPETGSLWVNPQSETQCTAYVSKFKQKHGERPRTLTLRSRCLREKA</sequence>
<feature type="compositionally biased region" description="Low complexity" evidence="1">
    <location>
        <begin position="122"/>
        <end position="133"/>
    </location>
</feature>
<dbReference type="Proteomes" id="UP001231189">
    <property type="component" value="Unassembled WGS sequence"/>
</dbReference>
<name>A0AAD8SF44_LOLMU</name>
<evidence type="ECO:0000313" key="2">
    <source>
        <dbReference type="EMBL" id="KAK1650789.1"/>
    </source>
</evidence>
<proteinExistence type="predicted"/>
<protein>
    <submittedName>
        <fullName evidence="2">Uncharacterized protein</fullName>
    </submittedName>
</protein>
<feature type="compositionally biased region" description="Pro residues" evidence="1">
    <location>
        <begin position="55"/>
        <end position="85"/>
    </location>
</feature>
<feature type="region of interest" description="Disordered" evidence="1">
    <location>
        <begin position="166"/>
        <end position="185"/>
    </location>
</feature>
<dbReference type="Pfam" id="PF02992">
    <property type="entry name" value="Transposase_21"/>
    <property type="match status" value="1"/>
</dbReference>
<dbReference type="InterPro" id="IPR004242">
    <property type="entry name" value="Transposase_21"/>
</dbReference>
<dbReference type="GO" id="GO:0032196">
    <property type="term" value="P:transposition"/>
    <property type="evidence" value="ECO:0007669"/>
    <property type="project" value="InterPro"/>
</dbReference>
<organism evidence="2 3">
    <name type="scientific">Lolium multiflorum</name>
    <name type="common">Italian ryegrass</name>
    <name type="synonym">Lolium perenne subsp. multiflorum</name>
    <dbReference type="NCBI Taxonomy" id="4521"/>
    <lineage>
        <taxon>Eukaryota</taxon>
        <taxon>Viridiplantae</taxon>
        <taxon>Streptophyta</taxon>
        <taxon>Embryophyta</taxon>
        <taxon>Tracheophyta</taxon>
        <taxon>Spermatophyta</taxon>
        <taxon>Magnoliopsida</taxon>
        <taxon>Liliopsida</taxon>
        <taxon>Poales</taxon>
        <taxon>Poaceae</taxon>
        <taxon>BOP clade</taxon>
        <taxon>Pooideae</taxon>
        <taxon>Poodae</taxon>
        <taxon>Poeae</taxon>
        <taxon>Poeae Chloroplast Group 2 (Poeae type)</taxon>
        <taxon>Loliodinae</taxon>
        <taxon>Loliinae</taxon>
        <taxon>Lolium</taxon>
    </lineage>
</organism>
<dbReference type="InterPro" id="IPR039266">
    <property type="entry name" value="EN-1/SPM"/>
</dbReference>
<evidence type="ECO:0000313" key="3">
    <source>
        <dbReference type="Proteomes" id="UP001231189"/>
    </source>
</evidence>
<feature type="compositionally biased region" description="Acidic residues" evidence="1">
    <location>
        <begin position="524"/>
        <end position="550"/>
    </location>
</feature>
<comment type="caution">
    <text evidence="2">The sequence shown here is derived from an EMBL/GenBank/DDBJ whole genome shotgun (WGS) entry which is preliminary data.</text>
</comment>
<feature type="compositionally biased region" description="Pro residues" evidence="1">
    <location>
        <begin position="105"/>
        <end position="121"/>
    </location>
</feature>
<dbReference type="PANTHER" id="PTHR33157">
    <property type="entry name" value="AUTONOMOUS TRANSPOSABLE ELEMENT EN-1 MOSAIC PROTEIN-RELATED"/>
    <property type="match status" value="1"/>
</dbReference>
<accession>A0AAD8SF44</accession>
<keyword evidence="3" id="KW-1185">Reference proteome</keyword>
<feature type="compositionally biased region" description="Basic residues" evidence="1">
    <location>
        <begin position="39"/>
        <end position="49"/>
    </location>
</feature>
<feature type="region of interest" description="Disordered" evidence="1">
    <location>
        <begin position="1"/>
        <end position="155"/>
    </location>
</feature>
<dbReference type="EMBL" id="JAUUTY010000004">
    <property type="protein sequence ID" value="KAK1650789.1"/>
    <property type="molecule type" value="Genomic_DNA"/>
</dbReference>
<reference evidence="2" key="1">
    <citation type="submission" date="2023-07" db="EMBL/GenBank/DDBJ databases">
        <title>A chromosome-level genome assembly of Lolium multiflorum.</title>
        <authorList>
            <person name="Chen Y."/>
            <person name="Copetti D."/>
            <person name="Kolliker R."/>
            <person name="Studer B."/>
        </authorList>
    </citation>
    <scope>NUCLEOTIDE SEQUENCE</scope>
    <source>
        <strain evidence="2">02402/16</strain>
        <tissue evidence="2">Leaf</tissue>
    </source>
</reference>